<dbReference type="GO" id="GO:0090575">
    <property type="term" value="C:RNA polymerase II transcription regulator complex"/>
    <property type="evidence" value="ECO:0007669"/>
    <property type="project" value="TreeGrafter"/>
</dbReference>
<proteinExistence type="predicted"/>
<keyword evidence="1" id="KW-0175">Coiled coil</keyword>
<evidence type="ECO:0000256" key="1">
    <source>
        <dbReference type="SAM" id="Coils"/>
    </source>
</evidence>
<accession>A0AAQ3Q762</accession>
<dbReference type="GO" id="GO:0000981">
    <property type="term" value="F:DNA-binding transcription factor activity, RNA polymerase II-specific"/>
    <property type="evidence" value="ECO:0007669"/>
    <property type="project" value="TreeGrafter"/>
</dbReference>
<name>A0AAQ3Q762_9LILI</name>
<dbReference type="GO" id="GO:0000977">
    <property type="term" value="F:RNA polymerase II transcription regulatory region sequence-specific DNA binding"/>
    <property type="evidence" value="ECO:0007669"/>
    <property type="project" value="TreeGrafter"/>
</dbReference>
<reference evidence="2 3" key="1">
    <citation type="submission" date="2023-10" db="EMBL/GenBank/DDBJ databases">
        <title>Chromosome-scale genome assembly provides insights into flower coloration mechanisms of Canna indica.</title>
        <authorList>
            <person name="Li C."/>
        </authorList>
    </citation>
    <scope>NUCLEOTIDE SEQUENCE [LARGE SCALE GENOMIC DNA]</scope>
    <source>
        <tissue evidence="2">Flower</tissue>
    </source>
</reference>
<organism evidence="2 3">
    <name type="scientific">Canna indica</name>
    <name type="common">Indian-shot</name>
    <dbReference type="NCBI Taxonomy" id="4628"/>
    <lineage>
        <taxon>Eukaryota</taxon>
        <taxon>Viridiplantae</taxon>
        <taxon>Streptophyta</taxon>
        <taxon>Embryophyta</taxon>
        <taxon>Tracheophyta</taxon>
        <taxon>Spermatophyta</taxon>
        <taxon>Magnoliopsida</taxon>
        <taxon>Liliopsida</taxon>
        <taxon>Zingiberales</taxon>
        <taxon>Cannaceae</taxon>
        <taxon>Canna</taxon>
    </lineage>
</organism>
<evidence type="ECO:0000313" key="2">
    <source>
        <dbReference type="EMBL" id="WOK98512.1"/>
    </source>
</evidence>
<protein>
    <submittedName>
        <fullName evidence="2">Uncharacterized protein</fullName>
    </submittedName>
</protein>
<sequence length="143" mass="15722">MLDHALSYIIELKERVEKLKQKKLETRSGPPGLVIAAAAANSSLQPQVMIRSAVSNLEINVVCGSRARISMLREVIVLLEEEGADIISASFHSVGDTSFHTIVCQAISPRIGFDASRVHHRMKELVGQRCCIQELALHQKLAP</sequence>
<evidence type="ECO:0000313" key="3">
    <source>
        <dbReference type="Proteomes" id="UP001327560"/>
    </source>
</evidence>
<dbReference type="Proteomes" id="UP001327560">
    <property type="component" value="Chromosome 2"/>
</dbReference>
<dbReference type="AlphaFoldDB" id="A0AAQ3Q762"/>
<dbReference type="PANTHER" id="PTHR13935">
    <property type="entry name" value="ACHAETE-SCUTE TRANSCRIPTION FACTOR-RELATED"/>
    <property type="match status" value="1"/>
</dbReference>
<dbReference type="PANTHER" id="PTHR13935:SF46">
    <property type="entry name" value="TRANSCRIPTION FACTOR BHLH167-RELATED"/>
    <property type="match status" value="1"/>
</dbReference>
<gene>
    <name evidence="2" type="ORF">Cni_G07224</name>
</gene>
<dbReference type="EMBL" id="CP136891">
    <property type="protein sequence ID" value="WOK98512.1"/>
    <property type="molecule type" value="Genomic_DNA"/>
</dbReference>
<keyword evidence="3" id="KW-1185">Reference proteome</keyword>
<dbReference type="InterPro" id="IPR015660">
    <property type="entry name" value="MASH1/Ascl1a-like"/>
</dbReference>
<feature type="coiled-coil region" evidence="1">
    <location>
        <begin position="2"/>
        <end position="29"/>
    </location>
</feature>